<proteinExistence type="predicted"/>
<organism evidence="1 2">
    <name type="scientific">Nitrosopumilus ureiphilus</name>
    <dbReference type="NCBI Taxonomy" id="1470067"/>
    <lineage>
        <taxon>Archaea</taxon>
        <taxon>Nitrososphaerota</taxon>
        <taxon>Nitrososphaeria</taxon>
        <taxon>Nitrosopumilales</taxon>
        <taxon>Nitrosopumilaceae</taxon>
        <taxon>Nitrosopumilus</taxon>
    </lineage>
</organism>
<protein>
    <submittedName>
        <fullName evidence="1">Uncharacterized protein</fullName>
    </submittedName>
</protein>
<dbReference type="RefSeq" id="WP_179371249.1">
    <property type="nucleotide sequence ID" value="NZ_CP026995.1"/>
</dbReference>
<dbReference type="EMBL" id="CP026995">
    <property type="protein sequence ID" value="QLH07372.1"/>
    <property type="molecule type" value="Genomic_DNA"/>
</dbReference>
<gene>
    <name evidence="1" type="ORF">C5F50_10045</name>
</gene>
<dbReference type="AlphaFoldDB" id="A0A7D5M5T3"/>
<evidence type="ECO:0000313" key="1">
    <source>
        <dbReference type="EMBL" id="QLH07372.1"/>
    </source>
</evidence>
<sequence length="163" mass="18085">MGLESHIQHTNKAIHNAKAVKETSRKILGVKSNIQPDDIKELSQIMQNVIDSTDKAIREVKLAGSRAKSRLIAVKKAKKIIVDHTKNAKYAAIESRKTADAALETSKKMKNSEMQKKYQKTYDTQIAGSIHAAKVAEKETEKALRALKNARNVARGALKEIQV</sequence>
<accession>A0A7D5M5T3</accession>
<dbReference type="Proteomes" id="UP000509478">
    <property type="component" value="Chromosome"/>
</dbReference>
<dbReference type="GeneID" id="56068450"/>
<evidence type="ECO:0000313" key="2">
    <source>
        <dbReference type="Proteomes" id="UP000509478"/>
    </source>
</evidence>
<dbReference type="OrthoDB" id="2947at2157"/>
<dbReference type="KEGG" id="nue:C5F50_10045"/>
<name>A0A7D5M5T3_9ARCH</name>
<keyword evidence="2" id="KW-1185">Reference proteome</keyword>
<reference evidence="1 2" key="1">
    <citation type="submission" date="2018-02" db="EMBL/GenBank/DDBJ databases">
        <title>Complete genome of Nitrosopumilus ureaphilus PS0.</title>
        <authorList>
            <person name="Qin W."/>
            <person name="Zheng Y."/>
            <person name="Stahl D.A."/>
        </authorList>
    </citation>
    <scope>NUCLEOTIDE SEQUENCE [LARGE SCALE GENOMIC DNA]</scope>
    <source>
        <strain evidence="1 2">PS0</strain>
    </source>
</reference>